<dbReference type="STRING" id="137246.A0A401SHV6"/>
<evidence type="ECO:0000256" key="2">
    <source>
        <dbReference type="ARBA" id="ARBA00022467"/>
    </source>
</evidence>
<comment type="similarity">
    <text evidence="1 4">Belongs to the F-actin-capping protein alpha subunit family.</text>
</comment>
<dbReference type="InterPro" id="IPR037282">
    <property type="entry name" value="CapZ_alpha/beta"/>
</dbReference>
<comment type="subunit">
    <text evidence="4">Heterodimer of an alpha and a beta subunit.</text>
</comment>
<dbReference type="Gene3D" id="3.90.1150.210">
    <property type="entry name" value="F-actin capping protein, beta subunit"/>
    <property type="match status" value="1"/>
</dbReference>
<comment type="caution">
    <text evidence="5">The sequence shown here is derived from an EMBL/GenBank/DDBJ whole genome shotgun (WGS) entry which is preliminary data.</text>
</comment>
<dbReference type="GO" id="GO:0030863">
    <property type="term" value="C:cortical cytoskeleton"/>
    <property type="evidence" value="ECO:0007669"/>
    <property type="project" value="TreeGrafter"/>
</dbReference>
<name>A0A401SHV6_CHIPU</name>
<accession>A0A401SHV6</accession>
<evidence type="ECO:0000256" key="1">
    <source>
        <dbReference type="ARBA" id="ARBA00010479"/>
    </source>
</evidence>
<dbReference type="Pfam" id="PF01267">
    <property type="entry name" value="F-actin_cap_A"/>
    <property type="match status" value="1"/>
</dbReference>
<dbReference type="EMBL" id="BEZZ01000277">
    <property type="protein sequence ID" value="GCC29999.1"/>
    <property type="molecule type" value="Genomic_DNA"/>
</dbReference>
<dbReference type="InterPro" id="IPR002189">
    <property type="entry name" value="CapZ_alpha"/>
</dbReference>
<organism evidence="5 6">
    <name type="scientific">Chiloscyllium punctatum</name>
    <name type="common">Brownbanded bambooshark</name>
    <name type="synonym">Hemiscyllium punctatum</name>
    <dbReference type="NCBI Taxonomy" id="137246"/>
    <lineage>
        <taxon>Eukaryota</taxon>
        <taxon>Metazoa</taxon>
        <taxon>Chordata</taxon>
        <taxon>Craniata</taxon>
        <taxon>Vertebrata</taxon>
        <taxon>Chondrichthyes</taxon>
        <taxon>Elasmobranchii</taxon>
        <taxon>Galeomorphii</taxon>
        <taxon>Galeoidea</taxon>
        <taxon>Orectolobiformes</taxon>
        <taxon>Hemiscylliidae</taxon>
        <taxon>Chiloscyllium</taxon>
    </lineage>
</organism>
<dbReference type="OMA" id="KSEWTFA"/>
<keyword evidence="3 4" id="KW-0009">Actin-binding</keyword>
<dbReference type="FunFam" id="3.90.1150.210:FF:000003">
    <property type="entry name" value="F-actin-capping protein subunit alpha"/>
    <property type="match status" value="1"/>
</dbReference>
<evidence type="ECO:0000313" key="6">
    <source>
        <dbReference type="Proteomes" id="UP000287033"/>
    </source>
</evidence>
<reference evidence="5 6" key="1">
    <citation type="journal article" date="2018" name="Nat. Ecol. Evol.">
        <title>Shark genomes provide insights into elasmobranch evolution and the origin of vertebrates.</title>
        <authorList>
            <person name="Hara Y"/>
            <person name="Yamaguchi K"/>
            <person name="Onimaru K"/>
            <person name="Kadota M"/>
            <person name="Koyanagi M"/>
            <person name="Keeley SD"/>
            <person name="Tatsumi K"/>
            <person name="Tanaka K"/>
            <person name="Motone F"/>
            <person name="Kageyama Y"/>
            <person name="Nozu R"/>
            <person name="Adachi N"/>
            <person name="Nishimura O"/>
            <person name="Nakagawa R"/>
            <person name="Tanegashima C"/>
            <person name="Kiyatake I"/>
            <person name="Matsumoto R"/>
            <person name="Murakumo K"/>
            <person name="Nishida K"/>
            <person name="Terakita A"/>
            <person name="Kuratani S"/>
            <person name="Sato K"/>
            <person name="Hyodo S Kuraku.S."/>
        </authorList>
    </citation>
    <scope>NUCLEOTIDE SEQUENCE [LARGE SCALE GENOMIC DNA]</scope>
</reference>
<dbReference type="GO" id="GO:0008290">
    <property type="term" value="C:F-actin capping protein complex"/>
    <property type="evidence" value="ECO:0007669"/>
    <property type="project" value="UniProtKB-UniRule"/>
</dbReference>
<evidence type="ECO:0000313" key="5">
    <source>
        <dbReference type="EMBL" id="GCC29999.1"/>
    </source>
</evidence>
<dbReference type="InterPro" id="IPR042489">
    <property type="entry name" value="CapZ_alpha_1"/>
</dbReference>
<gene>
    <name evidence="5" type="ORF">chiPu_0008443</name>
</gene>
<keyword evidence="6" id="KW-1185">Reference proteome</keyword>
<dbReference type="GO" id="GO:0051015">
    <property type="term" value="F:actin filament binding"/>
    <property type="evidence" value="ECO:0007669"/>
    <property type="project" value="TreeGrafter"/>
</dbReference>
<sequence length="300" mass="34578">MAKNVPSISRERKINILSSILAQAPPGEFSEVVNDMRALLNDDELICENIEQITAKYNLEQFTPVEIMEHKEKVLITEYGNLGNGYFVDPMQKISFKFDHLNKNVSDIQPCALDISVESWRRAIECALINYMKKYYPDGNCTVYGQAYGNHCQVITACIESHKYQRHEFWNGSWKSEWKLMLCPPNAEVMGTIKVQAHYFEEGNINLTNNVQVKQNLALKNESEGAAEFVKVIENADTEFQVGLMENYQKLDCLLKGLRRQLPFTHTTIDWNKIINAKIVREIDLAQALRESKPERLNFH</sequence>
<dbReference type="Proteomes" id="UP000287033">
    <property type="component" value="Unassembled WGS sequence"/>
</dbReference>
<comment type="function">
    <text evidence="4">F-actin-capping proteins bind in a Ca(2+)-independent manner to the fast growing ends of actin filaments (barbed end) thereby blocking the exchange of subunits at these ends. Unlike other capping proteins (such as gelsolin and severin), these proteins do not sever actin filaments.</text>
</comment>
<dbReference type="PRINTS" id="PR00191">
    <property type="entry name" value="FACTINCAPA"/>
</dbReference>
<dbReference type="PANTHER" id="PTHR10653:SF2">
    <property type="entry name" value="F-ACTIN-CAPPING PROTEIN SUBUNIT ALPHA-2"/>
    <property type="match status" value="1"/>
</dbReference>
<protein>
    <recommendedName>
        <fullName evidence="4">F-actin-capping protein subunit alpha</fullName>
    </recommendedName>
</protein>
<dbReference type="OrthoDB" id="340550at2759"/>
<dbReference type="GO" id="GO:0030036">
    <property type="term" value="P:actin cytoskeleton organization"/>
    <property type="evidence" value="ECO:0007669"/>
    <property type="project" value="TreeGrafter"/>
</dbReference>
<dbReference type="PANTHER" id="PTHR10653">
    <property type="entry name" value="F-ACTIN-CAPPING PROTEIN SUBUNIT ALPHA"/>
    <property type="match status" value="1"/>
</dbReference>
<keyword evidence="2 4" id="KW-0117">Actin capping</keyword>
<dbReference type="InterPro" id="IPR042276">
    <property type="entry name" value="CapZ_alpha/beta_2"/>
</dbReference>
<dbReference type="Gene3D" id="3.30.1140.60">
    <property type="entry name" value="F-actin capping protein, alpha subunit"/>
    <property type="match status" value="1"/>
</dbReference>
<dbReference type="SUPFAM" id="SSF90096">
    <property type="entry name" value="Subunits of heterodimeric actin filament capping protein Capz"/>
    <property type="match status" value="1"/>
</dbReference>
<proteinExistence type="inferred from homology"/>
<dbReference type="GO" id="GO:0051016">
    <property type="term" value="P:barbed-end actin filament capping"/>
    <property type="evidence" value="ECO:0007669"/>
    <property type="project" value="UniProtKB-UniRule"/>
</dbReference>
<evidence type="ECO:0000256" key="3">
    <source>
        <dbReference type="ARBA" id="ARBA00023203"/>
    </source>
</evidence>
<evidence type="ECO:0000256" key="4">
    <source>
        <dbReference type="RuleBase" id="RU365077"/>
    </source>
</evidence>
<dbReference type="AlphaFoldDB" id="A0A401SHV6"/>